<evidence type="ECO:0000259" key="3">
    <source>
        <dbReference type="PROSITE" id="PS50983"/>
    </source>
</evidence>
<evidence type="ECO:0000313" key="4">
    <source>
        <dbReference type="EMBL" id="PWI58552.1"/>
    </source>
</evidence>
<proteinExistence type="inferred from homology"/>
<dbReference type="InterPro" id="IPR002491">
    <property type="entry name" value="ABC_transptr_periplasmic_BD"/>
</dbReference>
<dbReference type="PANTHER" id="PTHR30535:SF35">
    <property type="entry name" value="PERIPLASMIC BINDING PROTEIN"/>
    <property type="match status" value="1"/>
</dbReference>
<keyword evidence="2" id="KW-0732">Signal</keyword>
<comment type="caution">
    <text evidence="4">The sequence shown here is derived from an EMBL/GenBank/DDBJ whole genome shotgun (WGS) entry which is preliminary data.</text>
</comment>
<dbReference type="InterPro" id="IPR050902">
    <property type="entry name" value="ABC_Transporter_SBP"/>
</dbReference>
<dbReference type="Pfam" id="PF01497">
    <property type="entry name" value="Peripla_BP_2"/>
    <property type="match status" value="1"/>
</dbReference>
<dbReference type="SUPFAM" id="SSF53807">
    <property type="entry name" value="Helical backbone' metal receptor"/>
    <property type="match status" value="1"/>
</dbReference>
<gene>
    <name evidence="4" type="ORF">BM613_03285</name>
</gene>
<dbReference type="NCBIfam" id="NF038402">
    <property type="entry name" value="TroA_like"/>
    <property type="match status" value="1"/>
</dbReference>
<organism evidence="4 5">
    <name type="scientific">Sulfoacidibacillus thermotolerans</name>
    <name type="common">Acidibacillus sulfuroxidans</name>
    <dbReference type="NCBI Taxonomy" id="1765684"/>
    <lineage>
        <taxon>Bacteria</taxon>
        <taxon>Bacillati</taxon>
        <taxon>Bacillota</taxon>
        <taxon>Bacilli</taxon>
        <taxon>Bacillales</taxon>
        <taxon>Alicyclobacillaceae</taxon>
        <taxon>Sulfoacidibacillus</taxon>
    </lineage>
</organism>
<dbReference type="InterPro" id="IPR054828">
    <property type="entry name" value="Vit_B12_bind_prot"/>
</dbReference>
<comment type="similarity">
    <text evidence="1">Belongs to the bacterial solute-binding protein 8 family.</text>
</comment>
<reference evidence="4 5" key="1">
    <citation type="submission" date="2016-11" db="EMBL/GenBank/DDBJ databases">
        <title>Comparative genomics of Acidibacillus ferroxidans species.</title>
        <authorList>
            <person name="Oliveira G."/>
            <person name="Nunes G."/>
            <person name="Oliveira R."/>
            <person name="Araujo F."/>
            <person name="Salim A."/>
            <person name="Scholte L."/>
            <person name="Morais D."/>
            <person name="Nancucheo I."/>
            <person name="Johnson D.B."/>
            <person name="Grail B."/>
            <person name="Bittencourt J."/>
            <person name="Valadares R."/>
        </authorList>
    </citation>
    <scope>NUCLEOTIDE SEQUENCE [LARGE SCALE GENOMIC DNA]</scope>
    <source>
        <strain evidence="4 5">Y002</strain>
    </source>
</reference>
<evidence type="ECO:0000256" key="1">
    <source>
        <dbReference type="ARBA" id="ARBA00008814"/>
    </source>
</evidence>
<dbReference type="PROSITE" id="PS50983">
    <property type="entry name" value="FE_B12_PBP"/>
    <property type="match status" value="1"/>
</dbReference>
<evidence type="ECO:0000256" key="2">
    <source>
        <dbReference type="ARBA" id="ARBA00022729"/>
    </source>
</evidence>
<dbReference type="Gene3D" id="3.40.50.1980">
    <property type="entry name" value="Nitrogenase molybdenum iron protein domain"/>
    <property type="match status" value="2"/>
</dbReference>
<dbReference type="RefSeq" id="WP_109429749.1">
    <property type="nucleotide sequence ID" value="NZ_MPDK01000003.1"/>
</dbReference>
<evidence type="ECO:0000313" key="5">
    <source>
        <dbReference type="Proteomes" id="UP000245380"/>
    </source>
</evidence>
<protein>
    <recommendedName>
        <fullName evidence="3">Fe/B12 periplasmic-binding domain-containing protein</fullName>
    </recommendedName>
</protein>
<dbReference type="Proteomes" id="UP000245380">
    <property type="component" value="Unassembled WGS sequence"/>
</dbReference>
<dbReference type="EMBL" id="MPDK01000003">
    <property type="protein sequence ID" value="PWI58552.1"/>
    <property type="molecule type" value="Genomic_DNA"/>
</dbReference>
<feature type="domain" description="Fe/B12 periplasmic-binding" evidence="3">
    <location>
        <begin position="20"/>
        <end position="264"/>
    </location>
</feature>
<sequence length="264" mass="30420">MKHWIDHLGRLVEIPKEPKRIISLCPSLTETLFALGLSHQIVGRTRFCIHPAPQVSLKQNVGGTKQVDYTVIDRLQPDLLIAEKEENTKEMIGVLEQKYPVYVVNVESVEQAQQAILDLGAITLRNEKAWQLVKDIRSSFAQAKRAASWRVVYLIWKDPYMAVGTPTYIDSLFTYFGWINLGSELPGRYPTITLEDLRRLRPDVVFLSSEPYPFKEKQVREIQEELQSARVLLIDGEIAWYGVRMQKAVQEMERVRVLVEEIAQ</sequence>
<dbReference type="PANTHER" id="PTHR30535">
    <property type="entry name" value="VITAMIN B12-BINDING PROTEIN"/>
    <property type="match status" value="1"/>
</dbReference>
<dbReference type="AlphaFoldDB" id="A0A2U3DBB8"/>
<accession>A0A2U3DBB8</accession>
<keyword evidence="5" id="KW-1185">Reference proteome</keyword>
<dbReference type="OrthoDB" id="9816357at2"/>
<name>A0A2U3DBB8_SULT2</name>